<dbReference type="Proteomes" id="UP000236311">
    <property type="component" value="Unassembled WGS sequence"/>
</dbReference>
<evidence type="ECO:0000313" key="2">
    <source>
        <dbReference type="EMBL" id="SOY29071.1"/>
    </source>
</evidence>
<dbReference type="AlphaFoldDB" id="A0A2K4ZF43"/>
<reference evidence="2 3" key="1">
    <citation type="submission" date="2018-01" db="EMBL/GenBank/DDBJ databases">
        <authorList>
            <person name="Gaut B.S."/>
            <person name="Morton B.R."/>
            <person name="Clegg M.T."/>
            <person name="Duvall M.R."/>
        </authorList>
    </citation>
    <scope>NUCLEOTIDE SEQUENCE [LARGE SCALE GENOMIC DNA]</scope>
    <source>
        <strain evidence="2">GP69</strain>
    </source>
</reference>
<sequence>MPVEPIISIKMVSILFDYLEAFVIMWMAMEAGEEKGNKYFYGICAFSLVICNPLAIVNSGYLAQSESIWAGLAMLGFWYIYQEKPVRGMWALGFAIAMKLQAVFILPIVLIYYFYKKKFSILHLLWIPVVIQVVCIPAIIGGCDFDVAYRSYTHLMGEYPFMYYYYPNIWTFFQGAPYYIFGKWAMALTFAVLLMFAVLFVHSDRKYTIKDYMEYIVWTTMTCAMFLPCMHERYNYIAEMVLPVCAVFHRKLRLPALALVLISLQCYGQGFLVWNRVSPYALAAGNLLLYFYLTWRCFYGLYDRGEAVKEEIC</sequence>
<proteinExistence type="predicted"/>
<organism evidence="2 3">
    <name type="scientific">Acetatifactor muris</name>
    <dbReference type="NCBI Taxonomy" id="879566"/>
    <lineage>
        <taxon>Bacteria</taxon>
        <taxon>Bacillati</taxon>
        <taxon>Bacillota</taxon>
        <taxon>Clostridia</taxon>
        <taxon>Lachnospirales</taxon>
        <taxon>Lachnospiraceae</taxon>
        <taxon>Acetatifactor</taxon>
    </lineage>
</organism>
<feature type="transmembrane region" description="Helical" evidence="1">
    <location>
        <begin position="178"/>
        <end position="201"/>
    </location>
</feature>
<evidence type="ECO:0000256" key="1">
    <source>
        <dbReference type="SAM" id="Phobius"/>
    </source>
</evidence>
<keyword evidence="1" id="KW-0472">Membrane</keyword>
<keyword evidence="1" id="KW-0812">Transmembrane</keyword>
<protein>
    <submittedName>
        <fullName evidence="2">Uncharacterized protein</fullName>
    </submittedName>
</protein>
<dbReference type="Pfam" id="PF26314">
    <property type="entry name" value="MptA_B_family"/>
    <property type="match status" value="1"/>
</dbReference>
<accession>A0A2K4ZF43</accession>
<keyword evidence="3" id="KW-1185">Reference proteome</keyword>
<gene>
    <name evidence="2" type="ORF">AMURIS_01786</name>
</gene>
<feature type="transmembrane region" description="Helical" evidence="1">
    <location>
        <begin position="280"/>
        <end position="299"/>
    </location>
</feature>
<feature type="transmembrane region" description="Helical" evidence="1">
    <location>
        <begin position="6"/>
        <end position="27"/>
    </location>
</feature>
<feature type="transmembrane region" description="Helical" evidence="1">
    <location>
        <begin position="62"/>
        <end position="81"/>
    </location>
</feature>
<keyword evidence="1" id="KW-1133">Transmembrane helix</keyword>
<feature type="transmembrane region" description="Helical" evidence="1">
    <location>
        <begin position="88"/>
        <end position="115"/>
    </location>
</feature>
<name>A0A2K4ZF43_9FIRM</name>
<dbReference type="EMBL" id="OFSM01000008">
    <property type="protein sequence ID" value="SOY29071.1"/>
    <property type="molecule type" value="Genomic_DNA"/>
</dbReference>
<evidence type="ECO:0000313" key="3">
    <source>
        <dbReference type="Proteomes" id="UP000236311"/>
    </source>
</evidence>
<feature type="transmembrane region" description="Helical" evidence="1">
    <location>
        <begin position="256"/>
        <end position="274"/>
    </location>
</feature>
<feature type="transmembrane region" description="Helical" evidence="1">
    <location>
        <begin position="121"/>
        <end position="140"/>
    </location>
</feature>
<feature type="transmembrane region" description="Helical" evidence="1">
    <location>
        <begin position="39"/>
        <end position="56"/>
    </location>
</feature>